<evidence type="ECO:0000256" key="5">
    <source>
        <dbReference type="ARBA" id="ARBA00022859"/>
    </source>
</evidence>
<dbReference type="SMART" id="SM00407">
    <property type="entry name" value="IGc1"/>
    <property type="match status" value="1"/>
</dbReference>
<keyword evidence="9" id="KW-1015">Disulfide bond</keyword>
<dbReference type="GO" id="GO:0042613">
    <property type="term" value="C:MHC class II protein complex"/>
    <property type="evidence" value="ECO:0007669"/>
    <property type="project" value="UniProtKB-KW"/>
</dbReference>
<dbReference type="SUPFAM" id="SSF54452">
    <property type="entry name" value="MHC antigen-recognition domain"/>
    <property type="match status" value="1"/>
</dbReference>
<evidence type="ECO:0000256" key="7">
    <source>
        <dbReference type="ARBA" id="ARBA00023130"/>
    </source>
</evidence>
<keyword evidence="15" id="KW-1185">Reference proteome</keyword>
<dbReference type="GO" id="GO:0002504">
    <property type="term" value="P:antigen processing and presentation of peptide or polysaccharide antigen via MHC class II"/>
    <property type="evidence" value="ECO:0007669"/>
    <property type="project" value="UniProtKB-KW"/>
</dbReference>
<dbReference type="OMA" id="QAEFYMT"/>
<dbReference type="STRING" id="7897.ENSLACP00000000959"/>
<dbReference type="InterPro" id="IPR013783">
    <property type="entry name" value="Ig-like_fold"/>
</dbReference>
<evidence type="ECO:0000259" key="13">
    <source>
        <dbReference type="PROSITE" id="PS50835"/>
    </source>
</evidence>
<dbReference type="PANTHER" id="PTHR19944">
    <property type="entry name" value="MHC CLASS II-RELATED"/>
    <property type="match status" value="1"/>
</dbReference>
<dbReference type="Bgee" id="ENSLACG00000000857">
    <property type="expression patterns" value="Expressed in pelvic fin and 1 other cell type or tissue"/>
</dbReference>
<keyword evidence="7" id="KW-1064">Adaptive immunity</keyword>
<dbReference type="Ensembl" id="ENSLACT00000000968.1">
    <property type="protein sequence ID" value="ENSLACP00000000959.1"/>
    <property type="gene ID" value="ENSLACG00000000857.1"/>
</dbReference>
<accession>H2ZU88</accession>
<dbReference type="InterPro" id="IPR003006">
    <property type="entry name" value="Ig/MHC_CS"/>
</dbReference>
<name>H2ZU88_LATCH</name>
<dbReference type="PROSITE" id="PS50835">
    <property type="entry name" value="IG_LIKE"/>
    <property type="match status" value="1"/>
</dbReference>
<dbReference type="Proteomes" id="UP000008672">
    <property type="component" value="Unassembled WGS sequence"/>
</dbReference>
<dbReference type="CDD" id="cd05767">
    <property type="entry name" value="IgC1_MHC_II_alpha"/>
    <property type="match status" value="1"/>
</dbReference>
<dbReference type="InterPro" id="IPR014745">
    <property type="entry name" value="MHC_II_a/b_N"/>
</dbReference>
<keyword evidence="3 12" id="KW-0812">Transmembrane</keyword>
<dbReference type="Pfam" id="PF00993">
    <property type="entry name" value="MHC_II_alpha"/>
    <property type="match status" value="1"/>
</dbReference>
<evidence type="ECO:0000256" key="2">
    <source>
        <dbReference type="ARBA" id="ARBA00007394"/>
    </source>
</evidence>
<dbReference type="EMBL" id="AFYH01270414">
    <property type="status" value="NOT_ANNOTATED_CDS"/>
    <property type="molecule type" value="Genomic_DNA"/>
</dbReference>
<evidence type="ECO:0000256" key="11">
    <source>
        <dbReference type="ARBA" id="ARBA00023182"/>
    </source>
</evidence>
<dbReference type="InterPro" id="IPR050160">
    <property type="entry name" value="MHC/Immunoglobulin"/>
</dbReference>
<dbReference type="PROSITE" id="PS00290">
    <property type="entry name" value="IG_MHC"/>
    <property type="match status" value="1"/>
</dbReference>
<dbReference type="eggNOG" id="ENOG502RXYJ">
    <property type="taxonomic scope" value="Eukaryota"/>
</dbReference>
<feature type="transmembrane region" description="Helical" evidence="12">
    <location>
        <begin position="181"/>
        <end position="206"/>
    </location>
</feature>
<evidence type="ECO:0000256" key="3">
    <source>
        <dbReference type="ARBA" id="ARBA00022692"/>
    </source>
</evidence>
<reference evidence="14" key="3">
    <citation type="submission" date="2025-09" db="UniProtKB">
        <authorList>
            <consortium name="Ensembl"/>
        </authorList>
    </citation>
    <scope>IDENTIFICATION</scope>
</reference>
<comment type="subcellular location">
    <subcellularLocation>
        <location evidence="1">Membrane</location>
        <topology evidence="1">Single-pass type I membrane protein</topology>
    </subcellularLocation>
</comment>
<dbReference type="AlphaFoldDB" id="H2ZU88"/>
<sequence length="221" mass="25591">TLVCQTAEPKVQFNWEIDEDELVRVDIDKQKMEWRLPEFKGHKIDSLVEWTRQNIPICEHNLDLLIKRTNGLLGKTVPPEVTMYPENQVEFGKANILICFMDNFYPPVLNFTWYKNGNQVSEGFYNTDFYSKVNYRFRKFSYLNFTPEVGDIYSCQVEHWGLEEPINKFWEPEEPPSTSEVTGTVVCAFGLALGLVGVAVGTVLLIKGMKRNQSTQRYCKA</sequence>
<evidence type="ECO:0000256" key="1">
    <source>
        <dbReference type="ARBA" id="ARBA00004479"/>
    </source>
</evidence>
<evidence type="ECO:0000313" key="14">
    <source>
        <dbReference type="Ensembl" id="ENSLACP00000000959.1"/>
    </source>
</evidence>
<comment type="similarity">
    <text evidence="2">Belongs to the MHC class II family.</text>
</comment>
<evidence type="ECO:0000256" key="8">
    <source>
        <dbReference type="ARBA" id="ARBA00023136"/>
    </source>
</evidence>
<dbReference type="Gene3D" id="2.60.40.10">
    <property type="entry name" value="Immunoglobulins"/>
    <property type="match status" value="1"/>
</dbReference>
<keyword evidence="6 12" id="KW-1133">Transmembrane helix</keyword>
<dbReference type="GeneTree" id="ENSGT00940000161847"/>
<dbReference type="Pfam" id="PF07654">
    <property type="entry name" value="C1-set"/>
    <property type="match status" value="1"/>
</dbReference>
<reference evidence="14" key="2">
    <citation type="submission" date="2025-08" db="UniProtKB">
        <authorList>
            <consortium name="Ensembl"/>
        </authorList>
    </citation>
    <scope>IDENTIFICATION</scope>
</reference>
<keyword evidence="5" id="KW-0391">Immunity</keyword>
<dbReference type="SMART" id="SM00920">
    <property type="entry name" value="MHC_II_alpha"/>
    <property type="match status" value="1"/>
</dbReference>
<dbReference type="InterPro" id="IPR036179">
    <property type="entry name" value="Ig-like_dom_sf"/>
</dbReference>
<dbReference type="PANTHER" id="PTHR19944:SF86">
    <property type="entry name" value="HLA CLASS II HISTOCOMPATIBILITY ANTIGEN, DR ALPHA CHAIN"/>
    <property type="match status" value="1"/>
</dbReference>
<dbReference type="InterPro" id="IPR011162">
    <property type="entry name" value="MHC_I/II-like_Ag-recog"/>
</dbReference>
<evidence type="ECO:0000256" key="6">
    <source>
        <dbReference type="ARBA" id="ARBA00022989"/>
    </source>
</evidence>
<dbReference type="InterPro" id="IPR001003">
    <property type="entry name" value="MHC_II_a_N"/>
</dbReference>
<dbReference type="EMBL" id="AFYH01270415">
    <property type="status" value="NOT_ANNOTATED_CDS"/>
    <property type="molecule type" value="Genomic_DNA"/>
</dbReference>
<feature type="domain" description="Ig-like" evidence="13">
    <location>
        <begin position="79"/>
        <end position="182"/>
    </location>
</feature>
<reference evidence="15" key="1">
    <citation type="submission" date="2011-08" db="EMBL/GenBank/DDBJ databases">
        <title>The draft genome of Latimeria chalumnae.</title>
        <authorList>
            <person name="Di Palma F."/>
            <person name="Alfoldi J."/>
            <person name="Johnson J."/>
            <person name="Berlin A."/>
            <person name="Gnerre S."/>
            <person name="Jaffe D."/>
            <person name="MacCallum I."/>
            <person name="Young S."/>
            <person name="Walker B.J."/>
            <person name="Lander E."/>
            <person name="Lindblad-Toh K."/>
        </authorList>
    </citation>
    <scope>NUCLEOTIDE SEQUENCE [LARGE SCALE GENOMIC DNA]</scope>
    <source>
        <strain evidence="15">Wild caught</strain>
    </source>
</reference>
<evidence type="ECO:0000256" key="4">
    <source>
        <dbReference type="ARBA" id="ARBA00022729"/>
    </source>
</evidence>
<organism evidence="14 15">
    <name type="scientific">Latimeria chalumnae</name>
    <name type="common">Coelacanth</name>
    <dbReference type="NCBI Taxonomy" id="7897"/>
    <lineage>
        <taxon>Eukaryota</taxon>
        <taxon>Metazoa</taxon>
        <taxon>Chordata</taxon>
        <taxon>Craniata</taxon>
        <taxon>Vertebrata</taxon>
        <taxon>Euteleostomi</taxon>
        <taxon>Coelacanthiformes</taxon>
        <taxon>Coelacanthidae</taxon>
        <taxon>Latimeria</taxon>
    </lineage>
</organism>
<dbReference type="InParanoid" id="H2ZU88"/>
<evidence type="ECO:0000256" key="9">
    <source>
        <dbReference type="ARBA" id="ARBA00023157"/>
    </source>
</evidence>
<keyword evidence="4" id="KW-0732">Signal</keyword>
<evidence type="ECO:0000313" key="15">
    <source>
        <dbReference type="Proteomes" id="UP000008672"/>
    </source>
</evidence>
<dbReference type="GO" id="GO:0002250">
    <property type="term" value="P:adaptive immune response"/>
    <property type="evidence" value="ECO:0007669"/>
    <property type="project" value="UniProtKB-KW"/>
</dbReference>
<dbReference type="InterPro" id="IPR003597">
    <property type="entry name" value="Ig_C1-set"/>
</dbReference>
<dbReference type="InterPro" id="IPR007110">
    <property type="entry name" value="Ig-like_dom"/>
</dbReference>
<keyword evidence="8 12" id="KW-0472">Membrane</keyword>
<keyword evidence="11" id="KW-0491">MHC II</keyword>
<dbReference type="HOGENOM" id="CLU_069380_0_0_1"/>
<dbReference type="SUPFAM" id="SSF48726">
    <property type="entry name" value="Immunoglobulin"/>
    <property type="match status" value="1"/>
</dbReference>
<protein>
    <recommendedName>
        <fullName evidence="13">Ig-like domain-containing protein</fullName>
    </recommendedName>
</protein>
<keyword evidence="10" id="KW-0325">Glycoprotein</keyword>
<evidence type="ECO:0000256" key="12">
    <source>
        <dbReference type="SAM" id="Phobius"/>
    </source>
</evidence>
<dbReference type="Gene3D" id="3.10.320.10">
    <property type="entry name" value="Class II Histocompatibility Antigen, M Beta Chain, Chain B, domain 1"/>
    <property type="match status" value="1"/>
</dbReference>
<dbReference type="FunCoup" id="H2ZU88">
    <property type="interactions" value="509"/>
</dbReference>
<proteinExistence type="inferred from homology"/>
<evidence type="ECO:0000256" key="10">
    <source>
        <dbReference type="ARBA" id="ARBA00023180"/>
    </source>
</evidence>